<sequence length="131" mass="14394">LFAIGGCHRVFCILAIIIRDNIGSKVHHRQSPPMNISQFYDDEPYEANVLSLRGTQRMERRESGTLMGQPQRNSTGVPFGNPAAHGIGAPPTSAAGNIPSSRKMQHPFQLFFSALLINCTLRALMENAMNS</sequence>
<proteinExistence type="predicted"/>
<feature type="non-terminal residue" evidence="1">
    <location>
        <position position="1"/>
    </location>
</feature>
<name>W2SI78_NECAM</name>
<protein>
    <submittedName>
        <fullName evidence="1">Uncharacterized protein</fullName>
    </submittedName>
</protein>
<dbReference type="KEGG" id="nai:NECAME_15429"/>
<dbReference type="OrthoDB" id="5855261at2759"/>
<keyword evidence="2" id="KW-1185">Reference proteome</keyword>
<gene>
    <name evidence="1" type="ORF">NECAME_15429</name>
</gene>
<evidence type="ECO:0000313" key="2">
    <source>
        <dbReference type="Proteomes" id="UP000053676"/>
    </source>
</evidence>
<organism evidence="1 2">
    <name type="scientific">Necator americanus</name>
    <name type="common">Human hookworm</name>
    <dbReference type="NCBI Taxonomy" id="51031"/>
    <lineage>
        <taxon>Eukaryota</taxon>
        <taxon>Metazoa</taxon>
        <taxon>Ecdysozoa</taxon>
        <taxon>Nematoda</taxon>
        <taxon>Chromadorea</taxon>
        <taxon>Rhabditida</taxon>
        <taxon>Rhabditina</taxon>
        <taxon>Rhabditomorpha</taxon>
        <taxon>Strongyloidea</taxon>
        <taxon>Ancylostomatidae</taxon>
        <taxon>Bunostominae</taxon>
        <taxon>Necator</taxon>
    </lineage>
</organism>
<dbReference type="EMBL" id="KI669140">
    <property type="protein sequence ID" value="ETN69253.1"/>
    <property type="molecule type" value="Genomic_DNA"/>
</dbReference>
<evidence type="ECO:0000313" key="1">
    <source>
        <dbReference type="EMBL" id="ETN69253.1"/>
    </source>
</evidence>
<dbReference type="STRING" id="51031.W2SI78"/>
<reference evidence="2" key="1">
    <citation type="journal article" date="2014" name="Nat. Genet.">
        <title>Genome of the human hookworm Necator americanus.</title>
        <authorList>
            <person name="Tang Y.T."/>
            <person name="Gao X."/>
            <person name="Rosa B.A."/>
            <person name="Abubucker S."/>
            <person name="Hallsworth-Pepin K."/>
            <person name="Martin J."/>
            <person name="Tyagi R."/>
            <person name="Heizer E."/>
            <person name="Zhang X."/>
            <person name="Bhonagiri-Palsikar V."/>
            <person name="Minx P."/>
            <person name="Warren W.C."/>
            <person name="Wang Q."/>
            <person name="Zhan B."/>
            <person name="Hotez P.J."/>
            <person name="Sternberg P.W."/>
            <person name="Dougall A."/>
            <person name="Gaze S.T."/>
            <person name="Mulvenna J."/>
            <person name="Sotillo J."/>
            <person name="Ranganathan S."/>
            <person name="Rabelo E.M."/>
            <person name="Wilson R.K."/>
            <person name="Felgner P.L."/>
            <person name="Bethony J."/>
            <person name="Hawdon J.M."/>
            <person name="Gasser R.B."/>
            <person name="Loukas A."/>
            <person name="Mitreva M."/>
        </authorList>
    </citation>
    <scope>NUCLEOTIDE SEQUENCE [LARGE SCALE GENOMIC DNA]</scope>
</reference>
<dbReference type="AlphaFoldDB" id="W2SI78"/>
<dbReference type="Proteomes" id="UP000053676">
    <property type="component" value="Unassembled WGS sequence"/>
</dbReference>
<accession>W2SI78</accession>